<comment type="similarity">
    <text evidence="1">Belongs to the LysR transcriptional regulatory family.</text>
</comment>
<proteinExistence type="inferred from homology"/>
<dbReference type="Gene3D" id="3.40.190.290">
    <property type="match status" value="1"/>
</dbReference>
<feature type="domain" description="HTH lysR-type" evidence="5">
    <location>
        <begin position="1"/>
        <end position="58"/>
    </location>
</feature>
<evidence type="ECO:0000256" key="3">
    <source>
        <dbReference type="ARBA" id="ARBA00023125"/>
    </source>
</evidence>
<dbReference type="Proteomes" id="UP000466794">
    <property type="component" value="Unassembled WGS sequence"/>
</dbReference>
<dbReference type="InterPro" id="IPR005119">
    <property type="entry name" value="LysR_subst-bd"/>
</dbReference>
<dbReference type="InterPro" id="IPR050950">
    <property type="entry name" value="HTH-type_LysR_regulators"/>
</dbReference>
<dbReference type="AlphaFoldDB" id="A0A7K1V5P4"/>
<evidence type="ECO:0000313" key="7">
    <source>
        <dbReference type="Proteomes" id="UP000466794"/>
    </source>
</evidence>
<evidence type="ECO:0000256" key="4">
    <source>
        <dbReference type="ARBA" id="ARBA00023163"/>
    </source>
</evidence>
<gene>
    <name evidence="6" type="ORF">GPX89_32635</name>
</gene>
<dbReference type="GO" id="GO:0005829">
    <property type="term" value="C:cytosol"/>
    <property type="evidence" value="ECO:0007669"/>
    <property type="project" value="TreeGrafter"/>
</dbReference>
<evidence type="ECO:0000259" key="5">
    <source>
        <dbReference type="PROSITE" id="PS50931"/>
    </source>
</evidence>
<dbReference type="PROSITE" id="PS50931">
    <property type="entry name" value="HTH_LYSR"/>
    <property type="match status" value="1"/>
</dbReference>
<accession>A0A7K1V5P4</accession>
<organism evidence="6 7">
    <name type="scientific">Nocardia terrae</name>
    <dbReference type="NCBI Taxonomy" id="2675851"/>
    <lineage>
        <taxon>Bacteria</taxon>
        <taxon>Bacillati</taxon>
        <taxon>Actinomycetota</taxon>
        <taxon>Actinomycetes</taxon>
        <taxon>Mycobacteriales</taxon>
        <taxon>Nocardiaceae</taxon>
        <taxon>Nocardia</taxon>
    </lineage>
</organism>
<dbReference type="RefSeq" id="WP_157391527.1">
    <property type="nucleotide sequence ID" value="NZ_WRPP01000007.1"/>
</dbReference>
<dbReference type="SUPFAM" id="SSF46785">
    <property type="entry name" value="Winged helix' DNA-binding domain"/>
    <property type="match status" value="1"/>
</dbReference>
<sequence length="297" mass="32809">MDLLQLRYFRMVARTENISRVAEELRVAQPSLSRTITRLESDLGVPLFDREGRRLRLNQFGKAFLTRVDRALDELEDGRRELADLAGLERGGVAIGAENLKLLHPVVANFVGAHPGARVRLFSGTTADVTARVVAGELDLGVISQSRSTPGLGGQELLDEEVLLAVAPNHPLAQRGRVAVTELASEPFITTSPDYWQRTVLDRVFSRAGLRPMIVCEGDDPTAVRSLIATGFGIGLLPALARDYPGPDVAWLHLDEVYCRRTLHLVWRTDAYLSLAARRFRDLTAETFAHNIPSVPE</sequence>
<dbReference type="InterPro" id="IPR036390">
    <property type="entry name" value="WH_DNA-bd_sf"/>
</dbReference>
<dbReference type="FunFam" id="1.10.10.10:FF:000001">
    <property type="entry name" value="LysR family transcriptional regulator"/>
    <property type="match status" value="1"/>
</dbReference>
<dbReference type="InterPro" id="IPR036388">
    <property type="entry name" value="WH-like_DNA-bd_sf"/>
</dbReference>
<evidence type="ECO:0000313" key="6">
    <source>
        <dbReference type="EMBL" id="MVU81973.1"/>
    </source>
</evidence>
<name>A0A7K1V5P4_9NOCA</name>
<evidence type="ECO:0000256" key="2">
    <source>
        <dbReference type="ARBA" id="ARBA00023015"/>
    </source>
</evidence>
<keyword evidence="3" id="KW-0238">DNA-binding</keyword>
<dbReference type="GO" id="GO:0003700">
    <property type="term" value="F:DNA-binding transcription factor activity"/>
    <property type="evidence" value="ECO:0007669"/>
    <property type="project" value="InterPro"/>
</dbReference>
<dbReference type="PANTHER" id="PTHR30419:SF28">
    <property type="entry name" value="HTH-TYPE TRANSCRIPTIONAL REGULATOR BSDA"/>
    <property type="match status" value="1"/>
</dbReference>
<dbReference type="Pfam" id="PF00126">
    <property type="entry name" value="HTH_1"/>
    <property type="match status" value="1"/>
</dbReference>
<dbReference type="PANTHER" id="PTHR30419">
    <property type="entry name" value="HTH-TYPE TRANSCRIPTIONAL REGULATOR YBHD"/>
    <property type="match status" value="1"/>
</dbReference>
<dbReference type="EMBL" id="WRPP01000007">
    <property type="protein sequence ID" value="MVU81973.1"/>
    <property type="molecule type" value="Genomic_DNA"/>
</dbReference>
<keyword evidence="7" id="KW-1185">Reference proteome</keyword>
<keyword evidence="2" id="KW-0805">Transcription regulation</keyword>
<protein>
    <submittedName>
        <fullName evidence="6">LysR family transcriptional regulator</fullName>
    </submittedName>
</protein>
<dbReference type="Pfam" id="PF03466">
    <property type="entry name" value="LysR_substrate"/>
    <property type="match status" value="1"/>
</dbReference>
<dbReference type="GO" id="GO:0003677">
    <property type="term" value="F:DNA binding"/>
    <property type="evidence" value="ECO:0007669"/>
    <property type="project" value="UniProtKB-KW"/>
</dbReference>
<dbReference type="PRINTS" id="PR00039">
    <property type="entry name" value="HTHLYSR"/>
</dbReference>
<comment type="caution">
    <text evidence="6">The sequence shown here is derived from an EMBL/GenBank/DDBJ whole genome shotgun (WGS) entry which is preliminary data.</text>
</comment>
<keyword evidence="4" id="KW-0804">Transcription</keyword>
<evidence type="ECO:0000256" key="1">
    <source>
        <dbReference type="ARBA" id="ARBA00009437"/>
    </source>
</evidence>
<dbReference type="Gene3D" id="1.10.10.10">
    <property type="entry name" value="Winged helix-like DNA-binding domain superfamily/Winged helix DNA-binding domain"/>
    <property type="match status" value="1"/>
</dbReference>
<dbReference type="InterPro" id="IPR000847">
    <property type="entry name" value="LysR_HTH_N"/>
</dbReference>
<dbReference type="SUPFAM" id="SSF53850">
    <property type="entry name" value="Periplasmic binding protein-like II"/>
    <property type="match status" value="1"/>
</dbReference>
<reference evidence="6 7" key="1">
    <citation type="submission" date="2019-12" db="EMBL/GenBank/DDBJ databases">
        <title>Nocardia sp. nov. ET3-3 isolated from soil.</title>
        <authorList>
            <person name="Kanchanasin P."/>
            <person name="Tanasupawat S."/>
            <person name="Yuki M."/>
            <person name="Kudo T."/>
        </authorList>
    </citation>
    <scope>NUCLEOTIDE SEQUENCE [LARGE SCALE GENOMIC DNA]</scope>
    <source>
        <strain evidence="6 7">ET3-3</strain>
    </source>
</reference>